<proteinExistence type="predicted"/>
<dbReference type="GO" id="GO:0016491">
    <property type="term" value="F:oxidoreductase activity"/>
    <property type="evidence" value="ECO:0007669"/>
    <property type="project" value="InterPro"/>
</dbReference>
<evidence type="ECO:0000313" key="2">
    <source>
        <dbReference type="Proteomes" id="UP000216825"/>
    </source>
</evidence>
<evidence type="ECO:0000313" key="1">
    <source>
        <dbReference type="EMBL" id="QMS56612.1"/>
    </source>
</evidence>
<gene>
    <name evidence="1" type="ORF">CIB50_0001325</name>
</gene>
<dbReference type="InterPro" id="IPR000415">
    <property type="entry name" value="Nitroreductase-like"/>
</dbReference>
<dbReference type="SUPFAM" id="SSF55469">
    <property type="entry name" value="FMN-dependent nitroreductase-like"/>
    <property type="match status" value="1"/>
</dbReference>
<name>A0A7D7PSZ8_KOCVA</name>
<accession>A0A7D7PSZ8</accession>
<dbReference type="Proteomes" id="UP000216825">
    <property type="component" value="Chromosome"/>
</dbReference>
<dbReference type="AlphaFoldDB" id="A0A7D7PSZ8"/>
<evidence type="ECO:0008006" key="3">
    <source>
        <dbReference type="Google" id="ProtNLM"/>
    </source>
</evidence>
<protein>
    <recommendedName>
        <fullName evidence="3">Nitroreductase domain-containing protein</fullName>
    </recommendedName>
</protein>
<reference evidence="1" key="1">
    <citation type="submission" date="2017-08" db="EMBL/GenBank/DDBJ databases">
        <authorList>
            <person name="Minaev M."/>
            <person name="Kurbakov K.A."/>
            <person name="Solodovnikova G.I."/>
            <person name="Kuznetsova O.A."/>
            <person name="Lisitsyn A.B."/>
        </authorList>
    </citation>
    <scope>NUCLEOTIDE SEQUENCE</scope>
    <source>
        <strain evidence="1">80</strain>
    </source>
</reference>
<organism evidence="1 2">
    <name type="scientific">Kocuria varians</name>
    <name type="common">Micrococcus varians</name>
    <dbReference type="NCBI Taxonomy" id="1272"/>
    <lineage>
        <taxon>Bacteria</taxon>
        <taxon>Bacillati</taxon>
        <taxon>Actinomycetota</taxon>
        <taxon>Actinomycetes</taxon>
        <taxon>Micrococcales</taxon>
        <taxon>Micrococcaceae</taxon>
        <taxon>Kocuria</taxon>
    </lineage>
</organism>
<dbReference type="Gene3D" id="3.40.109.10">
    <property type="entry name" value="NADH Oxidase"/>
    <property type="match status" value="1"/>
</dbReference>
<reference evidence="1" key="2">
    <citation type="submission" date="2020-07" db="EMBL/GenBank/DDBJ databases">
        <title>Genome of starter culture bacteria Kocuria salsicia reveals its technological properties and safety for usage in meat industry.</title>
        <authorList>
            <person name="Michael M."/>
            <person name="Konstantin K."/>
            <person name="Evgenii K."/>
            <person name="Galina S."/>
            <person name="Oksana K."/>
            <person name="Andrei L."/>
        </authorList>
    </citation>
    <scope>NUCLEOTIDE SEQUENCE [LARGE SCALE GENOMIC DNA]</scope>
    <source>
        <strain evidence="1">80</strain>
    </source>
</reference>
<keyword evidence="2" id="KW-1185">Reference proteome</keyword>
<sequence>MAAMSTTLLRILAQRRPASLLSQEAPRQEELEAVLRAAAGAKYDERPTGWRAVVTTRPSAPLLAAAMAGLASVPNLTGPVPRLKGKKIRVLAAYRGSLSWASRGGAAIAIVFRHHPELEESKKVQRGEVSAARGVLEAAFYAQGWATIWSQREPYDREILRSFYDLDEHEEVLGWLFVGRAAPDSVPSRAINLPPRDLGISYI</sequence>
<dbReference type="EMBL" id="CP059343">
    <property type="protein sequence ID" value="QMS56612.1"/>
    <property type="molecule type" value="Genomic_DNA"/>
</dbReference>
<dbReference type="KEGG" id="kvr:CIB50_0001325"/>